<dbReference type="CDD" id="cd01029">
    <property type="entry name" value="TOPRIM_primases"/>
    <property type="match status" value="1"/>
</dbReference>
<sequence>LRSAQRFILCEGVGTALALHQVTGLPVVAALSAGNLPVFARAIAGKVTDHVMIYADADGRAAREDQSYVGQRMAVEAARVFGASARVAIPSRRVGVTPPGYDARDQLRDGDGAAISAAIEAARPADLTRLPSIAGFAPHVGDRESEEEREECELDR</sequence>
<evidence type="ECO:0000313" key="3">
    <source>
        <dbReference type="EMBL" id="EQD53813.1"/>
    </source>
</evidence>
<organism evidence="3">
    <name type="scientific">mine drainage metagenome</name>
    <dbReference type="NCBI Taxonomy" id="410659"/>
    <lineage>
        <taxon>unclassified sequences</taxon>
        <taxon>metagenomes</taxon>
        <taxon>ecological metagenomes</taxon>
    </lineage>
</organism>
<evidence type="ECO:0000256" key="1">
    <source>
        <dbReference type="SAM" id="MobiDB-lite"/>
    </source>
</evidence>
<dbReference type="AlphaFoldDB" id="T1AAJ2"/>
<feature type="compositionally biased region" description="Acidic residues" evidence="1">
    <location>
        <begin position="144"/>
        <end position="156"/>
    </location>
</feature>
<protein>
    <submittedName>
        <fullName evidence="3">DNA primase</fullName>
    </submittedName>
</protein>
<name>T1AAJ2_9ZZZZ</name>
<feature type="region of interest" description="Disordered" evidence="1">
    <location>
        <begin position="137"/>
        <end position="156"/>
    </location>
</feature>
<evidence type="ECO:0000259" key="2">
    <source>
        <dbReference type="Pfam" id="PF13362"/>
    </source>
</evidence>
<dbReference type="Gene3D" id="3.40.1360.10">
    <property type="match status" value="1"/>
</dbReference>
<accession>T1AAJ2</accession>
<dbReference type="InterPro" id="IPR006171">
    <property type="entry name" value="TOPRIM_dom"/>
</dbReference>
<proteinExistence type="predicted"/>
<feature type="domain" description="Toprim" evidence="2">
    <location>
        <begin position="7"/>
        <end position="87"/>
    </location>
</feature>
<gene>
    <name evidence="3" type="ORF">B1B_10018</name>
</gene>
<reference evidence="3" key="1">
    <citation type="submission" date="2013-08" db="EMBL/GenBank/DDBJ databases">
        <authorList>
            <person name="Mendez C."/>
            <person name="Richter M."/>
            <person name="Ferrer M."/>
            <person name="Sanchez J."/>
        </authorList>
    </citation>
    <scope>NUCLEOTIDE SEQUENCE</scope>
</reference>
<comment type="caution">
    <text evidence="3">The sequence shown here is derived from an EMBL/GenBank/DDBJ whole genome shotgun (WGS) entry which is preliminary data.</text>
</comment>
<dbReference type="InterPro" id="IPR034154">
    <property type="entry name" value="TOPRIM_DnaG/twinkle"/>
</dbReference>
<feature type="non-terminal residue" evidence="3">
    <location>
        <position position="1"/>
    </location>
</feature>
<reference evidence="3" key="2">
    <citation type="journal article" date="2014" name="ISME J.">
        <title>Microbial stratification in low pH oxic and suboxic macroscopic growths along an acid mine drainage.</title>
        <authorList>
            <person name="Mendez-Garcia C."/>
            <person name="Mesa V."/>
            <person name="Sprenger R.R."/>
            <person name="Richter M."/>
            <person name="Diez M.S."/>
            <person name="Solano J."/>
            <person name="Bargiela R."/>
            <person name="Golyshina O.V."/>
            <person name="Manteca A."/>
            <person name="Ramos J.L."/>
            <person name="Gallego J.R."/>
            <person name="Llorente I."/>
            <person name="Martins Dos Santos V.A."/>
            <person name="Jensen O.N."/>
            <person name="Pelaez A.I."/>
            <person name="Sanchez J."/>
            <person name="Ferrer M."/>
        </authorList>
    </citation>
    <scope>NUCLEOTIDE SEQUENCE</scope>
</reference>
<dbReference type="EMBL" id="AUZY01006605">
    <property type="protein sequence ID" value="EQD53813.1"/>
    <property type="molecule type" value="Genomic_DNA"/>
</dbReference>
<dbReference type="Pfam" id="PF13362">
    <property type="entry name" value="Toprim_3"/>
    <property type="match status" value="1"/>
</dbReference>